<dbReference type="RefSeq" id="WP_324620197.1">
    <property type="nucleotide sequence ID" value="NZ_JAYKOT010000003.1"/>
</dbReference>
<evidence type="ECO:0000313" key="3">
    <source>
        <dbReference type="Proteomes" id="UP001357733"/>
    </source>
</evidence>
<reference evidence="2 3" key="1">
    <citation type="submission" date="2024-01" db="EMBL/GenBank/DDBJ databases">
        <title>Complete genome sequence of Citroniella saccharovorans strain M6.X9, isolated from human fecal sample.</title>
        <authorList>
            <person name="Cheng G."/>
            <person name="Westerholm M."/>
            <person name="Schnurer A."/>
        </authorList>
    </citation>
    <scope>NUCLEOTIDE SEQUENCE [LARGE SCALE GENOMIC DNA]</scope>
    <source>
        <strain evidence="2 3">DSM 29873</strain>
    </source>
</reference>
<dbReference type="Proteomes" id="UP001357733">
    <property type="component" value="Unassembled WGS sequence"/>
</dbReference>
<keyword evidence="1" id="KW-0812">Transmembrane</keyword>
<sequence>MEEEYIKIFGPMHFIYIGILILFTYLLFRKRQVICKNRKKIDLYLIGIILFQQIIMYKTYFNKDGFDFSDGLPLHACRVSSILLFIFLINKNEKIAHLQAYFASFALLSFIYPSRIDTITHPMGLSFIINHIYNLLGGSYTYFAYHLDHSVKIYKKQAYILFLAYISVVLIINPILNGNYFYLKDRPFGEMFPESLYIPITIIFVYILFSLTEKYYKFLKEKYPI</sequence>
<gene>
    <name evidence="2" type="ORF">VLK81_08550</name>
</gene>
<feature type="transmembrane region" description="Helical" evidence="1">
    <location>
        <begin position="125"/>
        <end position="145"/>
    </location>
</feature>
<protein>
    <recommendedName>
        <fullName evidence="4">TIGR02206 family membrane protein</fullName>
    </recommendedName>
</protein>
<evidence type="ECO:0008006" key="4">
    <source>
        <dbReference type="Google" id="ProtNLM"/>
    </source>
</evidence>
<comment type="caution">
    <text evidence="2">The sequence shown here is derived from an EMBL/GenBank/DDBJ whole genome shotgun (WGS) entry which is preliminary data.</text>
</comment>
<proteinExistence type="predicted"/>
<feature type="transmembrane region" description="Helical" evidence="1">
    <location>
        <begin position="12"/>
        <end position="29"/>
    </location>
</feature>
<evidence type="ECO:0000256" key="1">
    <source>
        <dbReference type="SAM" id="Phobius"/>
    </source>
</evidence>
<keyword evidence="1" id="KW-0472">Membrane</keyword>
<dbReference type="AlphaFoldDB" id="A0AAW9MZK0"/>
<keyword evidence="1" id="KW-1133">Transmembrane helix</keyword>
<feature type="transmembrane region" description="Helical" evidence="1">
    <location>
        <begin position="41"/>
        <end position="60"/>
    </location>
</feature>
<feature type="transmembrane region" description="Helical" evidence="1">
    <location>
        <begin position="196"/>
        <end position="216"/>
    </location>
</feature>
<dbReference type="EMBL" id="JAYKOT010000003">
    <property type="protein sequence ID" value="MEB3430035.1"/>
    <property type="molecule type" value="Genomic_DNA"/>
</dbReference>
<accession>A0AAW9MZK0</accession>
<name>A0AAW9MZK0_9FIRM</name>
<evidence type="ECO:0000313" key="2">
    <source>
        <dbReference type="EMBL" id="MEB3430035.1"/>
    </source>
</evidence>
<feature type="transmembrane region" description="Helical" evidence="1">
    <location>
        <begin position="96"/>
        <end position="113"/>
    </location>
</feature>
<feature type="transmembrane region" description="Helical" evidence="1">
    <location>
        <begin position="72"/>
        <end position="89"/>
    </location>
</feature>
<keyword evidence="3" id="KW-1185">Reference proteome</keyword>
<dbReference type="Pfam" id="PF14808">
    <property type="entry name" value="TMEM164"/>
    <property type="match status" value="1"/>
</dbReference>
<organism evidence="2 3">
    <name type="scientific">Citroniella saccharovorans</name>
    <dbReference type="NCBI Taxonomy" id="2053367"/>
    <lineage>
        <taxon>Bacteria</taxon>
        <taxon>Bacillati</taxon>
        <taxon>Bacillota</taxon>
        <taxon>Tissierellia</taxon>
        <taxon>Tissierellales</taxon>
        <taxon>Peptoniphilaceae</taxon>
        <taxon>Citroniella</taxon>
    </lineage>
</organism>
<feature type="transmembrane region" description="Helical" evidence="1">
    <location>
        <begin position="157"/>
        <end position="176"/>
    </location>
</feature>